<dbReference type="Pfam" id="PF00795">
    <property type="entry name" value="CN_hydrolase"/>
    <property type="match status" value="1"/>
</dbReference>
<dbReference type="SUPFAM" id="SSF56317">
    <property type="entry name" value="Carbon-nitrogen hydrolase"/>
    <property type="match status" value="1"/>
</dbReference>
<evidence type="ECO:0000313" key="3">
    <source>
        <dbReference type="EMBL" id="QCD46715.1"/>
    </source>
</evidence>
<dbReference type="Gene3D" id="3.60.110.10">
    <property type="entry name" value="Carbon-nitrogen hydrolase"/>
    <property type="match status" value="1"/>
</dbReference>
<dbReference type="GO" id="GO:0033388">
    <property type="term" value="P:putrescine biosynthetic process from arginine"/>
    <property type="evidence" value="ECO:0007669"/>
    <property type="project" value="TreeGrafter"/>
</dbReference>
<dbReference type="KEGG" id="crx:CRECT_1050"/>
<proteinExistence type="predicted"/>
<dbReference type="InterPro" id="IPR003010">
    <property type="entry name" value="C-N_Hydrolase"/>
</dbReference>
<accession>A0A6G5QLX9</accession>
<dbReference type="PANTHER" id="PTHR43674">
    <property type="entry name" value="NITRILASE C965.09-RELATED"/>
    <property type="match status" value="1"/>
</dbReference>
<dbReference type="PROSITE" id="PS50263">
    <property type="entry name" value="CN_HYDROLASE"/>
    <property type="match status" value="1"/>
</dbReference>
<gene>
    <name evidence="3" type="ORF">CRECT_1050</name>
</gene>
<name>A0A6G5QLX9_CAMRE</name>
<evidence type="ECO:0000256" key="1">
    <source>
        <dbReference type="ARBA" id="ARBA00022801"/>
    </source>
</evidence>
<evidence type="ECO:0000313" key="4">
    <source>
        <dbReference type="Proteomes" id="UP000502377"/>
    </source>
</evidence>
<protein>
    <submittedName>
        <fullName evidence="3">Hydrolase, carbon-nitrogen family</fullName>
    </submittedName>
</protein>
<dbReference type="Proteomes" id="UP000502377">
    <property type="component" value="Chromosome"/>
</dbReference>
<dbReference type="RefSeq" id="WP_004320612.1">
    <property type="nucleotide sequence ID" value="NZ_CP012543.1"/>
</dbReference>
<dbReference type="GO" id="GO:0050126">
    <property type="term" value="F:N-carbamoylputrescine amidase activity"/>
    <property type="evidence" value="ECO:0007669"/>
    <property type="project" value="TreeGrafter"/>
</dbReference>
<evidence type="ECO:0000259" key="2">
    <source>
        <dbReference type="PROSITE" id="PS50263"/>
    </source>
</evidence>
<dbReference type="InterPro" id="IPR036526">
    <property type="entry name" value="C-N_Hydrolase_sf"/>
</dbReference>
<dbReference type="CDD" id="cd07197">
    <property type="entry name" value="nitrilase"/>
    <property type="match status" value="1"/>
</dbReference>
<keyword evidence="1 3" id="KW-0378">Hydrolase</keyword>
<dbReference type="PANTHER" id="PTHR43674:SF2">
    <property type="entry name" value="BETA-UREIDOPROPIONASE"/>
    <property type="match status" value="1"/>
</dbReference>
<dbReference type="AlphaFoldDB" id="A0A6G5QLX9"/>
<feature type="domain" description="CN hydrolase" evidence="2">
    <location>
        <begin position="4"/>
        <end position="249"/>
    </location>
</feature>
<organism evidence="3 4">
    <name type="scientific">Campylobacter rectus</name>
    <name type="common">Wolinella recta</name>
    <dbReference type="NCBI Taxonomy" id="203"/>
    <lineage>
        <taxon>Bacteria</taxon>
        <taxon>Pseudomonadati</taxon>
        <taxon>Campylobacterota</taxon>
        <taxon>Epsilonproteobacteria</taxon>
        <taxon>Campylobacterales</taxon>
        <taxon>Campylobacteraceae</taxon>
        <taxon>Campylobacter</taxon>
    </lineage>
</organism>
<reference evidence="3 4" key="1">
    <citation type="submission" date="2016-07" db="EMBL/GenBank/DDBJ databases">
        <title>Comparative genomics of the Campylobacter concisus group.</title>
        <authorList>
            <person name="Miller W.G."/>
            <person name="Yee E."/>
            <person name="Chapman M.H."/>
            <person name="Huynh S."/>
            <person name="Bono J.L."/>
            <person name="On S.L.W."/>
            <person name="StLeger J."/>
            <person name="Foster G."/>
            <person name="Parker C.T."/>
        </authorList>
    </citation>
    <scope>NUCLEOTIDE SEQUENCE [LARGE SCALE GENOMIC DNA]</scope>
    <source>
        <strain evidence="3 4">ATCC 33238</strain>
    </source>
</reference>
<dbReference type="InterPro" id="IPR050345">
    <property type="entry name" value="Aliph_Amidase/BUP"/>
</dbReference>
<sequence>MNNATAAVCALQLPTQPMSESRLDYYFRICADEGARLVVLGEYVLNSFFKELELMPKSLVKEQSERKKHALAAMAQKYNLEILAPLVLPKGKGFVKVAARFSPASSRFYEQQILMPYPHWNEAKFFANKEDGELNLPVFSYEKFKIGVMFGFEAHFDAAWTYMSRKKVDAVVVPTACTFFSESRWEELLKTRAFTNNVYVLRVNRVGNHKAASGEQWSFYGDSMLISPFGEVISRLGKNEEMMVAKLEKTELAQARHLWGFPQILNKRLG</sequence>
<dbReference type="EMBL" id="CP012543">
    <property type="protein sequence ID" value="QCD46715.1"/>
    <property type="molecule type" value="Genomic_DNA"/>
</dbReference>